<organism evidence="2 3">
    <name type="scientific">Schistosoma bovis</name>
    <name type="common">Blood fluke</name>
    <dbReference type="NCBI Taxonomy" id="6184"/>
    <lineage>
        <taxon>Eukaryota</taxon>
        <taxon>Metazoa</taxon>
        <taxon>Spiralia</taxon>
        <taxon>Lophotrochozoa</taxon>
        <taxon>Platyhelminthes</taxon>
        <taxon>Trematoda</taxon>
        <taxon>Digenea</taxon>
        <taxon>Strigeidida</taxon>
        <taxon>Schistosomatoidea</taxon>
        <taxon>Schistosomatidae</taxon>
        <taxon>Schistosoma</taxon>
    </lineage>
</organism>
<proteinExistence type="predicted"/>
<dbReference type="EMBL" id="QMKO01002030">
    <property type="protein sequence ID" value="RTG85142.1"/>
    <property type="molecule type" value="Genomic_DNA"/>
</dbReference>
<feature type="compositionally biased region" description="Acidic residues" evidence="1">
    <location>
        <begin position="76"/>
        <end position="86"/>
    </location>
</feature>
<accession>A0A430QBR4</accession>
<dbReference type="Proteomes" id="UP000290809">
    <property type="component" value="Unassembled WGS sequence"/>
</dbReference>
<evidence type="ECO:0000313" key="3">
    <source>
        <dbReference type="Proteomes" id="UP000290809"/>
    </source>
</evidence>
<reference evidence="2 3" key="1">
    <citation type="journal article" date="2019" name="PLoS Pathog.">
        <title>Genome sequence of the bovine parasite Schistosoma bovis Tanzania.</title>
        <authorList>
            <person name="Oey H."/>
            <person name="Zakrzewski M."/>
            <person name="Gobert G."/>
            <person name="Gravermann K."/>
            <person name="Stoye J."/>
            <person name="Jones M."/>
            <person name="Mcmanus D."/>
            <person name="Krause L."/>
        </authorList>
    </citation>
    <scope>NUCLEOTIDE SEQUENCE [LARGE SCALE GENOMIC DNA]</scope>
    <source>
        <strain evidence="2 3">TAN1997</strain>
    </source>
</reference>
<dbReference type="AlphaFoldDB" id="A0A430QBR4"/>
<protein>
    <submittedName>
        <fullName evidence="2">Uncharacterized protein</fullName>
    </submittedName>
</protein>
<dbReference type="STRING" id="6184.A0A430QBR4"/>
<feature type="region of interest" description="Disordered" evidence="1">
    <location>
        <begin position="67"/>
        <end position="90"/>
    </location>
</feature>
<evidence type="ECO:0000313" key="2">
    <source>
        <dbReference type="EMBL" id="RTG85142.1"/>
    </source>
</evidence>
<evidence type="ECO:0000256" key="1">
    <source>
        <dbReference type="SAM" id="MobiDB-lite"/>
    </source>
</evidence>
<sequence length="189" mass="22325">MMKRGSTFIQNFDSKRREFVDQLEDISHEVVRSFMRIFGSDGHLRHWWSSRRCKRPISALNSTFYTPQTSPTCSASEDDDDDESEEPYSKKSRKCYSMTMYGSNSSSSFTDSDEQINEQRILCKKRPRVTGDDYLSTFQTETTLTKNTTTINRFTNETRRNFFSRQGPKSEPKSRRNNYRSLRYCTERN</sequence>
<comment type="caution">
    <text evidence="2">The sequence shown here is derived from an EMBL/GenBank/DDBJ whole genome shotgun (WGS) entry which is preliminary data.</text>
</comment>
<feature type="region of interest" description="Disordered" evidence="1">
    <location>
        <begin position="159"/>
        <end position="189"/>
    </location>
</feature>
<keyword evidence="3" id="KW-1185">Reference proteome</keyword>
<gene>
    <name evidence="2" type="ORF">DC041_0002917</name>
</gene>
<name>A0A430QBR4_SCHBO</name>